<organism evidence="9 10">
    <name type="scientific">Cohnella thailandensis</name>
    <dbReference type="NCBI Taxonomy" id="557557"/>
    <lineage>
        <taxon>Bacteria</taxon>
        <taxon>Bacillati</taxon>
        <taxon>Bacillota</taxon>
        <taxon>Bacilli</taxon>
        <taxon>Bacillales</taxon>
        <taxon>Paenibacillaceae</taxon>
        <taxon>Cohnella</taxon>
    </lineage>
</organism>
<accession>A0A841T495</accession>
<proteinExistence type="predicted"/>
<evidence type="ECO:0000313" key="9">
    <source>
        <dbReference type="EMBL" id="MBB6637455.1"/>
    </source>
</evidence>
<dbReference type="PROSITE" id="PS50893">
    <property type="entry name" value="ABC_TRANSPORTER_2"/>
    <property type="match status" value="1"/>
</dbReference>
<comment type="subcellular location">
    <subcellularLocation>
        <location evidence="1">Cell membrane</location>
    </subcellularLocation>
</comment>
<dbReference type="InterPro" id="IPR050763">
    <property type="entry name" value="ABC_transporter_ATP-binding"/>
</dbReference>
<evidence type="ECO:0000259" key="8">
    <source>
        <dbReference type="PROSITE" id="PS50893"/>
    </source>
</evidence>
<protein>
    <submittedName>
        <fullName evidence="9">ABC transporter ATP-binding protein</fullName>
    </submittedName>
</protein>
<evidence type="ECO:0000313" key="10">
    <source>
        <dbReference type="Proteomes" id="UP000535838"/>
    </source>
</evidence>
<sequence>MEPAIAVSQLERHFRNKKALDRVSFEVARGEIFGFLGPSGSGKTTMVKILTGQLQPSAGEAFVLGKRAAGRRDPEQLRRIGIMTDNSGIYERLTVYDNLALFRGLYEAPEKSVAGTLESVGLAGEARTTVQQLSKGMKQRVALARALLHKPDLLFLDEPTSALDPMNAARIHEALRALNRQGTTIFLTTHDMAEAETLCDRIAFLNNGTLSALDTPQRLKLSHADRSTITVVASDGRHVVNNDREGAERIAGWMRAGQLLSIHSDEPSLGDIFVKLTGRTLS</sequence>
<keyword evidence="3" id="KW-1003">Cell membrane</keyword>
<keyword evidence="7" id="KW-0472">Membrane</keyword>
<dbReference type="InterPro" id="IPR003593">
    <property type="entry name" value="AAA+_ATPase"/>
</dbReference>
<dbReference type="AlphaFoldDB" id="A0A841T495"/>
<dbReference type="PANTHER" id="PTHR42711:SF13">
    <property type="entry name" value="ABC TRANSPORTER, ATP-BINDING PROTEIN"/>
    <property type="match status" value="1"/>
</dbReference>
<evidence type="ECO:0000256" key="2">
    <source>
        <dbReference type="ARBA" id="ARBA00022448"/>
    </source>
</evidence>
<dbReference type="Pfam" id="PF00005">
    <property type="entry name" value="ABC_tran"/>
    <property type="match status" value="1"/>
</dbReference>
<evidence type="ECO:0000256" key="4">
    <source>
        <dbReference type="ARBA" id="ARBA00022741"/>
    </source>
</evidence>
<dbReference type="CDD" id="cd03230">
    <property type="entry name" value="ABC_DR_subfamily_A"/>
    <property type="match status" value="1"/>
</dbReference>
<evidence type="ECO:0000256" key="7">
    <source>
        <dbReference type="ARBA" id="ARBA00023136"/>
    </source>
</evidence>
<name>A0A841T495_9BACL</name>
<keyword evidence="2" id="KW-0813">Transport</keyword>
<feature type="domain" description="ABC transporter" evidence="8">
    <location>
        <begin position="5"/>
        <end position="232"/>
    </location>
</feature>
<dbReference type="InterPro" id="IPR027417">
    <property type="entry name" value="P-loop_NTPase"/>
</dbReference>
<dbReference type="EMBL" id="JACJVQ010000022">
    <property type="protein sequence ID" value="MBB6637455.1"/>
    <property type="molecule type" value="Genomic_DNA"/>
</dbReference>
<dbReference type="Gene3D" id="3.40.50.300">
    <property type="entry name" value="P-loop containing nucleotide triphosphate hydrolases"/>
    <property type="match status" value="1"/>
</dbReference>
<evidence type="ECO:0000256" key="1">
    <source>
        <dbReference type="ARBA" id="ARBA00004236"/>
    </source>
</evidence>
<dbReference type="GO" id="GO:0016887">
    <property type="term" value="F:ATP hydrolysis activity"/>
    <property type="evidence" value="ECO:0007669"/>
    <property type="project" value="InterPro"/>
</dbReference>
<keyword evidence="10" id="KW-1185">Reference proteome</keyword>
<evidence type="ECO:0000256" key="3">
    <source>
        <dbReference type="ARBA" id="ARBA00022475"/>
    </source>
</evidence>
<reference evidence="9 10" key="1">
    <citation type="submission" date="2020-08" db="EMBL/GenBank/DDBJ databases">
        <title>Cohnella phylogeny.</title>
        <authorList>
            <person name="Dunlap C."/>
        </authorList>
    </citation>
    <scope>NUCLEOTIDE SEQUENCE [LARGE SCALE GENOMIC DNA]</scope>
    <source>
        <strain evidence="9 10">DSM 25241</strain>
    </source>
</reference>
<keyword evidence="4" id="KW-0547">Nucleotide-binding</keyword>
<gene>
    <name evidence="9" type="ORF">H7B67_25275</name>
</gene>
<dbReference type="Proteomes" id="UP000535838">
    <property type="component" value="Unassembled WGS sequence"/>
</dbReference>
<dbReference type="InterPro" id="IPR003439">
    <property type="entry name" value="ABC_transporter-like_ATP-bd"/>
</dbReference>
<dbReference type="SUPFAM" id="SSF52540">
    <property type="entry name" value="P-loop containing nucleoside triphosphate hydrolases"/>
    <property type="match status" value="1"/>
</dbReference>
<evidence type="ECO:0000256" key="6">
    <source>
        <dbReference type="ARBA" id="ARBA00022967"/>
    </source>
</evidence>
<dbReference type="FunFam" id="3.40.50.300:FF:000589">
    <property type="entry name" value="ABC transporter, ATP-binding subunit"/>
    <property type="match status" value="1"/>
</dbReference>
<dbReference type="RefSeq" id="WP_185122670.1">
    <property type="nucleotide sequence ID" value="NZ_JACJVQ010000022.1"/>
</dbReference>
<comment type="caution">
    <text evidence="9">The sequence shown here is derived from an EMBL/GenBank/DDBJ whole genome shotgun (WGS) entry which is preliminary data.</text>
</comment>
<keyword evidence="5 9" id="KW-0067">ATP-binding</keyword>
<dbReference type="PROSITE" id="PS00211">
    <property type="entry name" value="ABC_TRANSPORTER_1"/>
    <property type="match status" value="1"/>
</dbReference>
<dbReference type="GO" id="GO:0005524">
    <property type="term" value="F:ATP binding"/>
    <property type="evidence" value="ECO:0007669"/>
    <property type="project" value="UniProtKB-KW"/>
</dbReference>
<dbReference type="SMART" id="SM00382">
    <property type="entry name" value="AAA"/>
    <property type="match status" value="1"/>
</dbReference>
<dbReference type="InterPro" id="IPR017871">
    <property type="entry name" value="ABC_transporter-like_CS"/>
</dbReference>
<evidence type="ECO:0000256" key="5">
    <source>
        <dbReference type="ARBA" id="ARBA00022840"/>
    </source>
</evidence>
<dbReference type="GO" id="GO:0005886">
    <property type="term" value="C:plasma membrane"/>
    <property type="evidence" value="ECO:0007669"/>
    <property type="project" value="UniProtKB-SubCell"/>
</dbReference>
<keyword evidence="6" id="KW-1278">Translocase</keyword>
<dbReference type="PANTHER" id="PTHR42711">
    <property type="entry name" value="ABC TRANSPORTER ATP-BINDING PROTEIN"/>
    <property type="match status" value="1"/>
</dbReference>